<keyword evidence="1" id="KW-0328">Glycosyltransferase</keyword>
<dbReference type="GO" id="GO:0004048">
    <property type="term" value="F:anthranilate phosphoribosyltransferase activity"/>
    <property type="evidence" value="ECO:0007669"/>
    <property type="project" value="InterPro"/>
</dbReference>
<reference evidence="4 5" key="1">
    <citation type="journal article" date="2016" name="Nat. Commun.">
        <title>Thousands of microbial genomes shed light on interconnected biogeochemical processes in an aquifer system.</title>
        <authorList>
            <person name="Anantharaman K."/>
            <person name="Brown C.T."/>
            <person name="Hug L.A."/>
            <person name="Sharon I."/>
            <person name="Castelle C.J."/>
            <person name="Probst A.J."/>
            <person name="Thomas B.C."/>
            <person name="Singh A."/>
            <person name="Wilkins M.J."/>
            <person name="Karaoz U."/>
            <person name="Brodie E.L."/>
            <person name="Williams K.H."/>
            <person name="Hubbard S.S."/>
            <person name="Banfield J.F."/>
        </authorList>
    </citation>
    <scope>NUCLEOTIDE SEQUENCE [LARGE SCALE GENOMIC DNA]</scope>
</reference>
<comment type="caution">
    <text evidence="4">The sequence shown here is derived from an EMBL/GenBank/DDBJ whole genome shotgun (WGS) entry which is preliminary data.</text>
</comment>
<protein>
    <recommendedName>
        <fullName evidence="3">Glycosyl transferase family 3 domain-containing protein</fullName>
    </recommendedName>
</protein>
<dbReference type="Proteomes" id="UP000177331">
    <property type="component" value="Unassembled WGS sequence"/>
</dbReference>
<evidence type="ECO:0000259" key="3">
    <source>
        <dbReference type="Pfam" id="PF00591"/>
    </source>
</evidence>
<organism evidence="4 5">
    <name type="scientific">Candidatus Uhrbacteria bacterium RIFOXYB2_FULL_45_11</name>
    <dbReference type="NCBI Taxonomy" id="1802421"/>
    <lineage>
        <taxon>Bacteria</taxon>
        <taxon>Candidatus Uhriibacteriota</taxon>
    </lineage>
</organism>
<dbReference type="GO" id="GO:0005829">
    <property type="term" value="C:cytosol"/>
    <property type="evidence" value="ECO:0007669"/>
    <property type="project" value="TreeGrafter"/>
</dbReference>
<proteinExistence type="predicted"/>
<dbReference type="PANTHER" id="PTHR43285:SF2">
    <property type="entry name" value="ANTHRANILATE PHOSPHORIBOSYLTRANSFERASE"/>
    <property type="match status" value="1"/>
</dbReference>
<dbReference type="EMBL" id="MGFD01000014">
    <property type="protein sequence ID" value="OGL99134.1"/>
    <property type="molecule type" value="Genomic_DNA"/>
</dbReference>
<sequence length="425" mass="46530">MFGSFFVLVECVFLKIRQHQHKTLLSTLVRNAGSYTEEFMSDETFIKNVLKLHAYQNIPLSYEDAYELGCYALKGCHGDTDAQIQSIVALSALHTKATYAYRPGRDGTLPQNAAEQIAGICAAIFEHDIGASEFGFLKPNVPYVMDNCGMGGDLIVTANVSTIAAFIAAAYGIHMCKHGSPANADKGHYGSSDFIEVCGISTVKTREEVEASVEQTCFGYTEALDQHYKRIHMQTHNVAKVPHMNDIIGPITNPVDPKLMTRRVLGVNHLIPVEIVAEVYRILNERGITNMEHAIMMRGFGDVYQGAEGMDELSICKGGTDIAELLPSGEIKKRHIEASAFGLTPVPSASISPPSDVKKGDFSLQILEGKVNGPALQMVLANASLLLYLAGHSNNLRDCYEQAKEIHTSGLATKKLREVRLMLPR</sequence>
<dbReference type="InterPro" id="IPR035902">
    <property type="entry name" value="Nuc_phospho_transferase"/>
</dbReference>
<dbReference type="Gene3D" id="3.40.1030.10">
    <property type="entry name" value="Nucleoside phosphorylase/phosphoribosyltransferase catalytic domain"/>
    <property type="match status" value="1"/>
</dbReference>
<gene>
    <name evidence="4" type="ORF">A2318_02395</name>
</gene>
<feature type="domain" description="Glycosyl transferase family 3" evidence="3">
    <location>
        <begin position="144"/>
        <end position="412"/>
    </location>
</feature>
<accession>A0A1F7WAM8</accession>
<name>A0A1F7WAM8_9BACT</name>
<evidence type="ECO:0000256" key="2">
    <source>
        <dbReference type="ARBA" id="ARBA00022679"/>
    </source>
</evidence>
<dbReference type="AlphaFoldDB" id="A0A1F7WAM8"/>
<dbReference type="InterPro" id="IPR000312">
    <property type="entry name" value="Glycosyl_Trfase_fam3"/>
</dbReference>
<keyword evidence="2" id="KW-0808">Transferase</keyword>
<dbReference type="GO" id="GO:0000162">
    <property type="term" value="P:L-tryptophan biosynthetic process"/>
    <property type="evidence" value="ECO:0007669"/>
    <property type="project" value="InterPro"/>
</dbReference>
<evidence type="ECO:0000313" key="4">
    <source>
        <dbReference type="EMBL" id="OGL99134.1"/>
    </source>
</evidence>
<evidence type="ECO:0000313" key="5">
    <source>
        <dbReference type="Proteomes" id="UP000177331"/>
    </source>
</evidence>
<dbReference type="InterPro" id="IPR005940">
    <property type="entry name" value="Anthranilate_Pribosyl_Tfrase"/>
</dbReference>
<dbReference type="Pfam" id="PF00591">
    <property type="entry name" value="Glycos_transf_3"/>
    <property type="match status" value="1"/>
</dbReference>
<dbReference type="SUPFAM" id="SSF52418">
    <property type="entry name" value="Nucleoside phosphorylase/phosphoribosyltransferase catalytic domain"/>
    <property type="match status" value="1"/>
</dbReference>
<dbReference type="PANTHER" id="PTHR43285">
    <property type="entry name" value="ANTHRANILATE PHOSPHORIBOSYLTRANSFERASE"/>
    <property type="match status" value="1"/>
</dbReference>
<dbReference type="STRING" id="1802421.A2318_02395"/>
<evidence type="ECO:0000256" key="1">
    <source>
        <dbReference type="ARBA" id="ARBA00022676"/>
    </source>
</evidence>